<dbReference type="PANTHER" id="PTHR42852:SF17">
    <property type="entry name" value="THIOREDOXIN-LIKE PROTEIN HI_1115"/>
    <property type="match status" value="1"/>
</dbReference>
<feature type="transmembrane region" description="Helical" evidence="1">
    <location>
        <begin position="7"/>
        <end position="26"/>
    </location>
</feature>
<dbReference type="InterPro" id="IPR013766">
    <property type="entry name" value="Thioredoxin_domain"/>
</dbReference>
<keyword evidence="3" id="KW-0413">Isomerase</keyword>
<dbReference type="Proteomes" id="UP000198942">
    <property type="component" value="Unassembled WGS sequence"/>
</dbReference>
<dbReference type="InterPro" id="IPR036249">
    <property type="entry name" value="Thioredoxin-like_sf"/>
</dbReference>
<feature type="domain" description="Thioredoxin" evidence="2">
    <location>
        <begin position="55"/>
        <end position="194"/>
    </location>
</feature>
<sequence>MIQRQRISVSNIFSILIMALLLLIIFNPNAKSYIIRGLMSIGLFQPDPAGYTRHHESLNDIPDIQFKDAAGNTTSLSTLKSKIVFINYWATWCPPCIAEMPRVNELYKKFRNDPDVTFLLVDVDNNLPKAKAFILKNGYDLPLYTQMSNVPDTLLDGTIPTTLVFSKDGKLIYKHSGAADYSSKEFEEFIRKNR</sequence>
<keyword evidence="4" id="KW-1185">Reference proteome</keyword>
<dbReference type="SUPFAM" id="SSF52833">
    <property type="entry name" value="Thioredoxin-like"/>
    <property type="match status" value="1"/>
</dbReference>
<dbReference type="RefSeq" id="WP_091220785.1">
    <property type="nucleotide sequence ID" value="NZ_FOCL01000017.1"/>
</dbReference>
<evidence type="ECO:0000313" key="4">
    <source>
        <dbReference type="Proteomes" id="UP000198942"/>
    </source>
</evidence>
<dbReference type="PROSITE" id="PS51352">
    <property type="entry name" value="THIOREDOXIN_2"/>
    <property type="match status" value="1"/>
</dbReference>
<dbReference type="STRING" id="551995.SAMN05192574_11783"/>
<dbReference type="CDD" id="cd02966">
    <property type="entry name" value="TlpA_like_family"/>
    <property type="match status" value="1"/>
</dbReference>
<dbReference type="InterPro" id="IPR013740">
    <property type="entry name" value="Redoxin"/>
</dbReference>
<proteinExistence type="predicted"/>
<keyword evidence="1" id="KW-0472">Membrane</keyword>
<keyword evidence="1" id="KW-1133">Transmembrane helix</keyword>
<dbReference type="AlphaFoldDB" id="A0A1H8TZU1"/>
<evidence type="ECO:0000313" key="3">
    <source>
        <dbReference type="EMBL" id="SEO96532.1"/>
    </source>
</evidence>
<dbReference type="GO" id="GO:0016491">
    <property type="term" value="F:oxidoreductase activity"/>
    <property type="evidence" value="ECO:0007669"/>
    <property type="project" value="InterPro"/>
</dbReference>
<gene>
    <name evidence="3" type="ORF">SAMN05192574_11783</name>
</gene>
<name>A0A1H8TZU1_9SPHI</name>
<dbReference type="PANTHER" id="PTHR42852">
    <property type="entry name" value="THIOL:DISULFIDE INTERCHANGE PROTEIN DSBE"/>
    <property type="match status" value="1"/>
</dbReference>
<accession>A0A1H8TZU1</accession>
<keyword evidence="1" id="KW-0812">Transmembrane</keyword>
<dbReference type="Pfam" id="PF08534">
    <property type="entry name" value="Redoxin"/>
    <property type="match status" value="1"/>
</dbReference>
<dbReference type="InterPro" id="IPR050553">
    <property type="entry name" value="Thioredoxin_ResA/DsbE_sf"/>
</dbReference>
<organism evidence="3 4">
    <name type="scientific">Mucilaginibacter gossypiicola</name>
    <dbReference type="NCBI Taxonomy" id="551995"/>
    <lineage>
        <taxon>Bacteria</taxon>
        <taxon>Pseudomonadati</taxon>
        <taxon>Bacteroidota</taxon>
        <taxon>Sphingobacteriia</taxon>
        <taxon>Sphingobacteriales</taxon>
        <taxon>Sphingobacteriaceae</taxon>
        <taxon>Mucilaginibacter</taxon>
    </lineage>
</organism>
<protein>
    <submittedName>
        <fullName evidence="3">Thiol-disulfide isomerase or thioredoxin</fullName>
    </submittedName>
</protein>
<dbReference type="Gene3D" id="3.40.30.10">
    <property type="entry name" value="Glutaredoxin"/>
    <property type="match status" value="1"/>
</dbReference>
<dbReference type="GO" id="GO:0016853">
    <property type="term" value="F:isomerase activity"/>
    <property type="evidence" value="ECO:0007669"/>
    <property type="project" value="UniProtKB-KW"/>
</dbReference>
<reference evidence="4" key="1">
    <citation type="submission" date="2016-10" db="EMBL/GenBank/DDBJ databases">
        <authorList>
            <person name="Varghese N."/>
            <person name="Submissions S."/>
        </authorList>
    </citation>
    <scope>NUCLEOTIDE SEQUENCE [LARGE SCALE GENOMIC DNA]</scope>
    <source>
        <strain evidence="4">Gh-48</strain>
    </source>
</reference>
<evidence type="ECO:0000259" key="2">
    <source>
        <dbReference type="PROSITE" id="PS51352"/>
    </source>
</evidence>
<dbReference type="EMBL" id="FOCL01000017">
    <property type="protein sequence ID" value="SEO96532.1"/>
    <property type="molecule type" value="Genomic_DNA"/>
</dbReference>
<dbReference type="OrthoDB" id="9815205at2"/>
<evidence type="ECO:0000256" key="1">
    <source>
        <dbReference type="SAM" id="Phobius"/>
    </source>
</evidence>